<dbReference type="Pfam" id="PF13684">
    <property type="entry name" value="FakA-like_C"/>
    <property type="match status" value="1"/>
</dbReference>
<keyword evidence="3" id="KW-1185">Reference proteome</keyword>
<dbReference type="GO" id="GO:0006071">
    <property type="term" value="P:glycerol metabolic process"/>
    <property type="evidence" value="ECO:0007669"/>
    <property type="project" value="InterPro"/>
</dbReference>
<dbReference type="InterPro" id="IPR036117">
    <property type="entry name" value="DhaL_dom_sf"/>
</dbReference>
<organism evidence="2 3">
    <name type="scientific">Iocasia fonsfrigidae</name>
    <dbReference type="NCBI Taxonomy" id="2682810"/>
    <lineage>
        <taxon>Bacteria</taxon>
        <taxon>Bacillati</taxon>
        <taxon>Bacillota</taxon>
        <taxon>Clostridia</taxon>
        <taxon>Halanaerobiales</taxon>
        <taxon>Halanaerobiaceae</taxon>
        <taxon>Iocasia</taxon>
    </lineage>
</organism>
<dbReference type="RefSeq" id="WP_230869739.1">
    <property type="nucleotide sequence ID" value="NZ_CP046640.1"/>
</dbReference>
<evidence type="ECO:0000313" key="3">
    <source>
        <dbReference type="Proteomes" id="UP000665020"/>
    </source>
</evidence>
<dbReference type="AlphaFoldDB" id="A0A8A7K8T8"/>
<dbReference type="PANTHER" id="PTHR33434:SF4">
    <property type="entry name" value="PHOSPHATASE PROTEIN"/>
    <property type="match status" value="1"/>
</dbReference>
<dbReference type="PANTHER" id="PTHR33434">
    <property type="entry name" value="DEGV DOMAIN-CONTAINING PROTEIN DR_1986-RELATED"/>
    <property type="match status" value="1"/>
</dbReference>
<sequence length="547" mass="60665">MQVNEKVRGFIKTINGDKFKEMLLSSLMWLKEQQSLIDSLNVFPVPDGDTGTNMYLTFLDAVKEVKKIKENDVSKINEALAKGALMGARGNSGVILSQLLRGFSLANKDNKLMDSSHLADSLRKASEIAYQGVLKPVEGTILTVSRKAADGAEMAYKKELDLVAVLENTIAYARDALKKTPQMLPELKEAGVVDAGGQGYLTILEGLLKGLIGQKAYEHKDLELIQATEKKNIKQNLKYTYCTQVLIETNSKRNIKKLRSELEDFGDSLLVVGTDNIIKIHIHTNHPGVILEYGLKIGSLNDIKIDNMRLQSEEKIRQEEKKQKKEFISSQGKGIIAVGQGEGIKKILHDLGVDIIIDGGQSMNPSTNDFLKAIEDINSLELIILPNNKNVISAARQAASLSDKKVEVVPTKSIPQAISSLLVFNEEAVLSDLKDAMITEMENVKTIEITTAVKDSKVNGLEIKTGDVIGLFNHDIKLHGSDYNEVVIGMINEILDDEELLTIYYGEEVSKEEAIALKEQIFNNFDFDEIEIYNGKQPLYPFIISLE</sequence>
<dbReference type="GO" id="GO:0004371">
    <property type="term" value="F:glycerone kinase activity"/>
    <property type="evidence" value="ECO:0007669"/>
    <property type="project" value="InterPro"/>
</dbReference>
<dbReference type="SUPFAM" id="SSF101473">
    <property type="entry name" value="DhaL-like"/>
    <property type="match status" value="1"/>
</dbReference>
<dbReference type="Pfam" id="PF21645">
    <property type="entry name" value="FakA-like_M"/>
    <property type="match status" value="1"/>
</dbReference>
<proteinExistence type="predicted"/>
<dbReference type="Pfam" id="PF02734">
    <property type="entry name" value="Dak2"/>
    <property type="match status" value="1"/>
</dbReference>
<name>A0A8A7K8T8_9FIRM</name>
<reference evidence="2" key="1">
    <citation type="submission" date="2019-12" db="EMBL/GenBank/DDBJ databases">
        <authorList>
            <person name="zhang j."/>
            <person name="sun C.M."/>
        </authorList>
    </citation>
    <scope>NUCLEOTIDE SEQUENCE</scope>
    <source>
        <strain evidence="2">NS-1</strain>
    </source>
</reference>
<evidence type="ECO:0000313" key="2">
    <source>
        <dbReference type="EMBL" id="QTL98166.1"/>
    </source>
</evidence>
<dbReference type="SMART" id="SM01121">
    <property type="entry name" value="Dak1_2"/>
    <property type="match status" value="1"/>
</dbReference>
<dbReference type="NCBIfam" id="TIGR03599">
    <property type="entry name" value="YloV"/>
    <property type="match status" value="1"/>
</dbReference>
<dbReference type="Proteomes" id="UP000665020">
    <property type="component" value="Chromosome"/>
</dbReference>
<dbReference type="InterPro" id="IPR019986">
    <property type="entry name" value="YloV-like"/>
</dbReference>
<dbReference type="Gene3D" id="1.25.40.340">
    <property type="match status" value="1"/>
</dbReference>
<dbReference type="SMART" id="SM01120">
    <property type="entry name" value="Dak2"/>
    <property type="match status" value="1"/>
</dbReference>
<feature type="domain" description="DhaL" evidence="1">
    <location>
        <begin position="17"/>
        <end position="209"/>
    </location>
</feature>
<dbReference type="PROSITE" id="PS51480">
    <property type="entry name" value="DHAL"/>
    <property type="match status" value="1"/>
</dbReference>
<dbReference type="InterPro" id="IPR033470">
    <property type="entry name" value="FakA-like_C"/>
</dbReference>
<dbReference type="InterPro" id="IPR050270">
    <property type="entry name" value="DegV_domain_contain"/>
</dbReference>
<dbReference type="InterPro" id="IPR004007">
    <property type="entry name" value="DhaL_dom"/>
</dbReference>
<gene>
    <name evidence="2" type="ORF">GM661_09335</name>
</gene>
<evidence type="ECO:0000259" key="1">
    <source>
        <dbReference type="PROSITE" id="PS51480"/>
    </source>
</evidence>
<dbReference type="InterPro" id="IPR048394">
    <property type="entry name" value="FakA-like_M"/>
</dbReference>
<accession>A0A8A7K8T8</accession>
<dbReference type="EMBL" id="CP046640">
    <property type="protein sequence ID" value="QTL98166.1"/>
    <property type="molecule type" value="Genomic_DNA"/>
</dbReference>
<dbReference type="KEGG" id="ifn:GM661_09335"/>
<protein>
    <submittedName>
        <fullName evidence="2">DAK2 domain-containing protein</fullName>
    </submittedName>
</protein>